<dbReference type="Pfam" id="PF05043">
    <property type="entry name" value="Mga"/>
    <property type="match status" value="1"/>
</dbReference>
<dbReference type="PANTHER" id="PTHR30185">
    <property type="entry name" value="CRYPTIC BETA-GLUCOSIDE BGL OPERON ANTITERMINATOR"/>
    <property type="match status" value="1"/>
</dbReference>
<organism evidence="4 5">
    <name type="scientific">Vagococcus fluvialis</name>
    <dbReference type="NCBI Taxonomy" id="2738"/>
    <lineage>
        <taxon>Bacteria</taxon>
        <taxon>Bacillati</taxon>
        <taxon>Bacillota</taxon>
        <taxon>Bacilli</taxon>
        <taxon>Lactobacillales</taxon>
        <taxon>Enterococcaceae</taxon>
        <taxon>Vagococcus</taxon>
    </lineage>
</organism>
<dbReference type="InterPro" id="IPR007737">
    <property type="entry name" value="Mga_HTH"/>
</dbReference>
<dbReference type="AlphaFoldDB" id="A0A7X6D9Q5"/>
<proteinExistence type="predicted"/>
<dbReference type="RefSeq" id="WP_167807612.1">
    <property type="nucleotide sequence ID" value="NZ_JAAVMB010000011.1"/>
</dbReference>
<evidence type="ECO:0000256" key="2">
    <source>
        <dbReference type="ARBA" id="ARBA00023163"/>
    </source>
</evidence>
<dbReference type="InterPro" id="IPR050661">
    <property type="entry name" value="BglG_antiterminators"/>
</dbReference>
<dbReference type="Gene3D" id="1.10.10.10">
    <property type="entry name" value="Winged helix-like DNA-binding domain superfamily/Winged helix DNA-binding domain"/>
    <property type="match status" value="1"/>
</dbReference>
<name>A0A7X6D9Q5_9ENTE</name>
<evidence type="ECO:0000313" key="4">
    <source>
        <dbReference type="EMBL" id="NKC68415.1"/>
    </source>
</evidence>
<dbReference type="PANTHER" id="PTHR30185:SF13">
    <property type="entry name" value="LICABCH OPERON REGULATOR-RELATED"/>
    <property type="match status" value="1"/>
</dbReference>
<gene>
    <name evidence="4" type="ORF">HED35_09965</name>
</gene>
<accession>A0A7X6D9Q5</accession>
<evidence type="ECO:0000256" key="1">
    <source>
        <dbReference type="ARBA" id="ARBA00023015"/>
    </source>
</evidence>
<comment type="caution">
    <text evidence="4">The sequence shown here is derived from an EMBL/GenBank/DDBJ whole genome shotgun (WGS) entry which is preliminary data.</text>
</comment>
<keyword evidence="2" id="KW-0804">Transcription</keyword>
<protein>
    <recommendedName>
        <fullName evidence="3">Mga helix-turn-helix domain-containing protein</fullName>
    </recommendedName>
</protein>
<dbReference type="Proteomes" id="UP000521358">
    <property type="component" value="Unassembled WGS sequence"/>
</dbReference>
<sequence>MNILNLFEKKTNNQLNVLRNIHENEGVINIDKITKQTLLDSKTVNMVVQDIFEHLESDKNLKNIDTYLEIRSKIFQKSWIYKFLYRVILAKEITIVSFTIEFYISESKLRRKIKQINDILKPTDLKIISRNGFIEIKGLETQIRFFGQQFFWTIFKGCQWPFEELDFKKVYELFSNNIFNNKNIQIKTVTYVEWCYTFAINVIRFRHGKEIQEESLLKFDYLYSVLQSKNVYIQSIRESLHKDYYLSNNEQIYIFLLVQAKGQFYMNKNFFDQSIQFHKKNKTEIYIVYKEVLQFFTKKNRVLEKSALAIILSANTSATLIHGFSHTHSGYGVPSIFTKNAPHLIPKMERIIDSIKKKYPEISFLNQSIYLSVRYAEAYSLLNNMLDFEKKVRVLLMTDLPFATEELMAKQLKAIFFMRANIDFETLSNSDVDEYDLIIKTTIDIGKNSSYQNKLVIITPNLCDKDIQKIEREIKKISKNTE</sequence>
<feature type="domain" description="Mga helix-turn-helix" evidence="3">
    <location>
        <begin position="68"/>
        <end position="151"/>
    </location>
</feature>
<keyword evidence="1" id="KW-0805">Transcription regulation</keyword>
<dbReference type="InterPro" id="IPR036388">
    <property type="entry name" value="WH-like_DNA-bd_sf"/>
</dbReference>
<evidence type="ECO:0000313" key="5">
    <source>
        <dbReference type="Proteomes" id="UP000521358"/>
    </source>
</evidence>
<evidence type="ECO:0000259" key="3">
    <source>
        <dbReference type="Pfam" id="PF05043"/>
    </source>
</evidence>
<dbReference type="EMBL" id="JAAVMB010000011">
    <property type="protein sequence ID" value="NKC68415.1"/>
    <property type="molecule type" value="Genomic_DNA"/>
</dbReference>
<reference evidence="4 5" key="1">
    <citation type="submission" date="2020-03" db="EMBL/GenBank/DDBJ databases">
        <title>Bacterial samples isolated from urine from healthy bovine heifers (Gyr breed).</title>
        <authorList>
            <person name="Giannattasio-Ferraz S."/>
            <person name="Maskeri L."/>
            <person name="Penido A."/>
            <person name="Barbosa-Stancioli E.F."/>
            <person name="Putonti C."/>
        </authorList>
    </citation>
    <scope>NUCLEOTIDE SEQUENCE [LARGE SCALE GENOMIC DNA]</scope>
    <source>
        <strain evidence="4 5">UFMG-H7</strain>
    </source>
</reference>